<organism evidence="2">
    <name type="scientific">freshwater metagenome</name>
    <dbReference type="NCBI Taxonomy" id="449393"/>
    <lineage>
        <taxon>unclassified sequences</taxon>
        <taxon>metagenomes</taxon>
        <taxon>ecological metagenomes</taxon>
    </lineage>
</organism>
<sequence length="63" mass="6973">MSESNNLDTNNLDSNVSNAEESIVDGVRRELEDIDASDLSEHTARFEALHKKLQDSLNSIDGL</sequence>
<accession>A0A6J7FAF6</accession>
<evidence type="ECO:0000313" key="2">
    <source>
        <dbReference type="EMBL" id="CAB4889940.1"/>
    </source>
</evidence>
<name>A0A6J7FAF6_9ZZZZ</name>
<reference evidence="2" key="1">
    <citation type="submission" date="2020-05" db="EMBL/GenBank/DDBJ databases">
        <authorList>
            <person name="Chiriac C."/>
            <person name="Salcher M."/>
            <person name="Ghai R."/>
            <person name="Kavagutti S V."/>
        </authorList>
    </citation>
    <scope>NUCLEOTIDE SEQUENCE</scope>
</reference>
<dbReference type="EMBL" id="CAFBLZ010000140">
    <property type="protein sequence ID" value="CAB4889940.1"/>
    <property type="molecule type" value="Genomic_DNA"/>
</dbReference>
<feature type="compositionally biased region" description="Low complexity" evidence="1">
    <location>
        <begin position="1"/>
        <end position="18"/>
    </location>
</feature>
<dbReference type="AlphaFoldDB" id="A0A6J7FAF6"/>
<gene>
    <name evidence="2" type="ORF">UFOPK3482_01193</name>
</gene>
<evidence type="ECO:0000256" key="1">
    <source>
        <dbReference type="SAM" id="MobiDB-lite"/>
    </source>
</evidence>
<feature type="region of interest" description="Disordered" evidence="1">
    <location>
        <begin position="1"/>
        <end position="21"/>
    </location>
</feature>
<protein>
    <submittedName>
        <fullName evidence="2">Unannotated protein</fullName>
    </submittedName>
</protein>
<proteinExistence type="predicted"/>